<dbReference type="Pfam" id="PF00083">
    <property type="entry name" value="Sugar_tr"/>
    <property type="match status" value="1"/>
</dbReference>
<feature type="transmembrane region" description="Helical" evidence="5">
    <location>
        <begin position="391"/>
        <end position="411"/>
    </location>
</feature>
<feature type="transmembrane region" description="Helical" evidence="5">
    <location>
        <begin position="154"/>
        <end position="175"/>
    </location>
</feature>
<dbReference type="SUPFAM" id="SSF103473">
    <property type="entry name" value="MFS general substrate transporter"/>
    <property type="match status" value="1"/>
</dbReference>
<feature type="transmembrane region" description="Helical" evidence="5">
    <location>
        <begin position="452"/>
        <end position="472"/>
    </location>
</feature>
<dbReference type="PANTHER" id="PTHR24064">
    <property type="entry name" value="SOLUTE CARRIER FAMILY 22 MEMBER"/>
    <property type="match status" value="1"/>
</dbReference>
<dbReference type="InterPro" id="IPR036259">
    <property type="entry name" value="MFS_trans_sf"/>
</dbReference>
<feature type="transmembrane region" description="Helical" evidence="5">
    <location>
        <begin position="333"/>
        <end position="350"/>
    </location>
</feature>
<name>A0A8J5T644_HOMAM</name>
<evidence type="ECO:0000256" key="2">
    <source>
        <dbReference type="ARBA" id="ARBA00022692"/>
    </source>
</evidence>
<dbReference type="Gene3D" id="1.20.1250.20">
    <property type="entry name" value="MFS general substrate transporter like domains"/>
    <property type="match status" value="1"/>
</dbReference>
<sequence>MQEECLDFDDVLPHVGEFGKYQWLLFLGLAPFCLNVVFIYFVQFFITIPPEHWCAVPQLQEANITLELRRQLSIPVTFDSQGKEKWNSCQMYDVDYSKLLREGVTSANASWPVRDCQTWEYDMSSIRYFHTIVSEYSWVCDREWYGTLAQYGRVPVLVATNFVGAATSLLTALSTSLGDFLLYRFLAGFAFDNIFVMMYVLVLEYVGPRRRTLIANMSIALFFTAGTVALPWLAVAAGNWRLFTALSCTPMIFGCFAFWVLPESARWLLSQSRVEETIEILKKIAKVNGRTIPDQVLHDLQKSSQLELEETPMVEQSSASLLDLFRTPRLRRITFAICVVWMLLSMVYDGHARNVSNLQLDVFVTFTIASATELPADSFLVLTLDRWGRRWLACGTLILSGILSILTIAFAGNVVAVAVLAMLGRLLVNIAYNIGLQYAAELLPTVVRAQGVAAVHITGYIATILSPVIVYLGTINPLVPLVVLGVASVIGGLVALLLPETLHRDLPQTLADGENFGKDQAFFYFPCIEKDKKSSQPLTLGEIGQQPSFIRHRPRLRASLRGETYRSTLIRHRKEVLYIPMAD</sequence>
<gene>
    <name evidence="6" type="primary">CarT-L1</name>
    <name evidence="6" type="ORF">Hamer_G006987</name>
</gene>
<evidence type="ECO:0000256" key="1">
    <source>
        <dbReference type="ARBA" id="ARBA00004141"/>
    </source>
</evidence>
<dbReference type="GO" id="GO:0016020">
    <property type="term" value="C:membrane"/>
    <property type="evidence" value="ECO:0007669"/>
    <property type="project" value="UniProtKB-SubCell"/>
</dbReference>
<organism evidence="6 7">
    <name type="scientific">Homarus americanus</name>
    <name type="common">American lobster</name>
    <dbReference type="NCBI Taxonomy" id="6706"/>
    <lineage>
        <taxon>Eukaryota</taxon>
        <taxon>Metazoa</taxon>
        <taxon>Ecdysozoa</taxon>
        <taxon>Arthropoda</taxon>
        <taxon>Crustacea</taxon>
        <taxon>Multicrustacea</taxon>
        <taxon>Malacostraca</taxon>
        <taxon>Eumalacostraca</taxon>
        <taxon>Eucarida</taxon>
        <taxon>Decapoda</taxon>
        <taxon>Pleocyemata</taxon>
        <taxon>Astacidea</taxon>
        <taxon>Nephropoidea</taxon>
        <taxon>Nephropidae</taxon>
        <taxon>Homarus</taxon>
    </lineage>
</organism>
<comment type="subcellular location">
    <subcellularLocation>
        <location evidence="1">Membrane</location>
        <topology evidence="1">Multi-pass membrane protein</topology>
    </subcellularLocation>
</comment>
<keyword evidence="4 5" id="KW-0472">Membrane</keyword>
<dbReference type="InterPro" id="IPR005828">
    <property type="entry name" value="MFS_sugar_transport-like"/>
</dbReference>
<evidence type="ECO:0000256" key="4">
    <source>
        <dbReference type="ARBA" id="ARBA00023136"/>
    </source>
</evidence>
<dbReference type="AlphaFoldDB" id="A0A8J5T644"/>
<dbReference type="PROSITE" id="PS00216">
    <property type="entry name" value="SUGAR_TRANSPORT_1"/>
    <property type="match status" value="1"/>
</dbReference>
<dbReference type="GO" id="GO:0022857">
    <property type="term" value="F:transmembrane transporter activity"/>
    <property type="evidence" value="ECO:0007669"/>
    <property type="project" value="InterPro"/>
</dbReference>
<accession>A0A8J5T644</accession>
<protein>
    <submittedName>
        <fullName evidence="6">Carcinine transporter-like 1</fullName>
    </submittedName>
</protein>
<dbReference type="Proteomes" id="UP000747542">
    <property type="component" value="Unassembled WGS sequence"/>
</dbReference>
<dbReference type="InterPro" id="IPR005829">
    <property type="entry name" value="Sugar_transporter_CS"/>
</dbReference>
<reference evidence="6" key="1">
    <citation type="journal article" date="2021" name="Sci. Adv.">
        <title>The American lobster genome reveals insights on longevity, neural, and immune adaptations.</title>
        <authorList>
            <person name="Polinski J.M."/>
            <person name="Zimin A.V."/>
            <person name="Clark K.F."/>
            <person name="Kohn A.B."/>
            <person name="Sadowski N."/>
            <person name="Timp W."/>
            <person name="Ptitsyn A."/>
            <person name="Khanna P."/>
            <person name="Romanova D.Y."/>
            <person name="Williams P."/>
            <person name="Greenwood S.J."/>
            <person name="Moroz L.L."/>
            <person name="Walt D.R."/>
            <person name="Bodnar A.G."/>
        </authorList>
    </citation>
    <scope>NUCLEOTIDE SEQUENCE</scope>
    <source>
        <strain evidence="6">GMGI-L3</strain>
    </source>
</reference>
<evidence type="ECO:0000313" key="6">
    <source>
        <dbReference type="EMBL" id="KAG7172755.1"/>
    </source>
</evidence>
<comment type="caution">
    <text evidence="6">The sequence shown here is derived from an EMBL/GenBank/DDBJ whole genome shotgun (WGS) entry which is preliminary data.</text>
</comment>
<proteinExistence type="predicted"/>
<feature type="transmembrane region" description="Helical" evidence="5">
    <location>
        <begin position="362"/>
        <end position="384"/>
    </location>
</feature>
<feature type="transmembrane region" description="Helical" evidence="5">
    <location>
        <begin position="213"/>
        <end position="234"/>
    </location>
</feature>
<feature type="transmembrane region" description="Helical" evidence="5">
    <location>
        <begin position="478"/>
        <end position="498"/>
    </location>
</feature>
<keyword evidence="7" id="KW-1185">Reference proteome</keyword>
<dbReference type="EMBL" id="JAHLQT010010484">
    <property type="protein sequence ID" value="KAG7172755.1"/>
    <property type="molecule type" value="Genomic_DNA"/>
</dbReference>
<keyword evidence="3 5" id="KW-1133">Transmembrane helix</keyword>
<keyword evidence="2 5" id="KW-0812">Transmembrane</keyword>
<evidence type="ECO:0000313" key="7">
    <source>
        <dbReference type="Proteomes" id="UP000747542"/>
    </source>
</evidence>
<feature type="transmembrane region" description="Helical" evidence="5">
    <location>
        <begin position="417"/>
        <end position="440"/>
    </location>
</feature>
<feature type="transmembrane region" description="Helical" evidence="5">
    <location>
        <begin position="240"/>
        <end position="261"/>
    </location>
</feature>
<evidence type="ECO:0000256" key="3">
    <source>
        <dbReference type="ARBA" id="ARBA00022989"/>
    </source>
</evidence>
<feature type="transmembrane region" description="Helical" evidence="5">
    <location>
        <begin position="21"/>
        <end position="42"/>
    </location>
</feature>
<feature type="transmembrane region" description="Helical" evidence="5">
    <location>
        <begin position="181"/>
        <end position="201"/>
    </location>
</feature>
<evidence type="ECO:0000256" key="5">
    <source>
        <dbReference type="SAM" id="Phobius"/>
    </source>
</evidence>